<protein>
    <submittedName>
        <fullName evidence="2">Uncharacterized protein</fullName>
    </submittedName>
</protein>
<dbReference type="PANTHER" id="PTHR31390:SF0">
    <property type="entry name" value="DOMAIN PROTEIN, PUTATIVE (DUF3527)-RELATED"/>
    <property type="match status" value="1"/>
</dbReference>
<dbReference type="Proteomes" id="UP000235145">
    <property type="component" value="Unassembled WGS sequence"/>
</dbReference>
<dbReference type="InterPro" id="IPR021916">
    <property type="entry name" value="DUF3527"/>
</dbReference>
<organism evidence="2 3">
    <name type="scientific">Lactuca sativa</name>
    <name type="common">Garden lettuce</name>
    <dbReference type="NCBI Taxonomy" id="4236"/>
    <lineage>
        <taxon>Eukaryota</taxon>
        <taxon>Viridiplantae</taxon>
        <taxon>Streptophyta</taxon>
        <taxon>Embryophyta</taxon>
        <taxon>Tracheophyta</taxon>
        <taxon>Spermatophyta</taxon>
        <taxon>Magnoliopsida</taxon>
        <taxon>eudicotyledons</taxon>
        <taxon>Gunneridae</taxon>
        <taxon>Pentapetalae</taxon>
        <taxon>asterids</taxon>
        <taxon>campanulids</taxon>
        <taxon>Asterales</taxon>
        <taxon>Asteraceae</taxon>
        <taxon>Cichorioideae</taxon>
        <taxon>Cichorieae</taxon>
        <taxon>Lactucinae</taxon>
        <taxon>Lactuca</taxon>
    </lineage>
</organism>
<gene>
    <name evidence="2" type="ORF">LSAT_V11C600331350</name>
</gene>
<reference evidence="2 3" key="1">
    <citation type="journal article" date="2017" name="Nat. Commun.">
        <title>Genome assembly with in vitro proximity ligation data and whole-genome triplication in lettuce.</title>
        <authorList>
            <person name="Reyes-Chin-Wo S."/>
            <person name="Wang Z."/>
            <person name="Yang X."/>
            <person name="Kozik A."/>
            <person name="Arikit S."/>
            <person name="Song C."/>
            <person name="Xia L."/>
            <person name="Froenicke L."/>
            <person name="Lavelle D.O."/>
            <person name="Truco M.J."/>
            <person name="Xia R."/>
            <person name="Zhu S."/>
            <person name="Xu C."/>
            <person name="Xu H."/>
            <person name="Xu X."/>
            <person name="Cox K."/>
            <person name="Korf I."/>
            <person name="Meyers B.C."/>
            <person name="Michelmore R.W."/>
        </authorList>
    </citation>
    <scope>NUCLEOTIDE SEQUENCE [LARGE SCALE GENOMIC DNA]</scope>
    <source>
        <strain evidence="3">cv. Salinas</strain>
        <tissue evidence="2">Seedlings</tissue>
    </source>
</reference>
<accession>A0A9R1XA33</accession>
<comment type="caution">
    <text evidence="2">The sequence shown here is derived from an EMBL/GenBank/DDBJ whole genome shotgun (WGS) entry which is preliminary data.</text>
</comment>
<name>A0A9R1XA33_LACSA</name>
<proteinExistence type="predicted"/>
<sequence length="574" mass="64409">MAQDLELDFEKYCVVEGSPKTVLLSPNHSKTEKKKVRKKVIITQNKEFTEINLHRYRSQSCRDDRSTRSTGVNATLKRGSVYQSSKEISKISEKETEGRKKIEFSRNSTPLPFELFGSLCDSEEDDALLGSLSRSFLENSINPIKKQEDQQQQHPLCTPLNKSLSSRLELQLPHSPSKNPKNRFSPLKKMFDPFVKSKSQKSPLGFSTKEHDEATSAGSKNITLQKSLIHDISYADCDSCGSIVSSSCLNGVLKVENENQMPYFEFSLKNSNDVLVGKTSKVGNGCDWVYTFHTTQNRRKINEFKDNKNKDLTKTVGKMRVSCYLCTELVNTGAFDNSMVNEFVLYDLEGITCKSNKSTNENFVGDLHLDLETAAIVVQFPSSEKRESLKCDMNKNESAKVSVVIPSANHGLPSGESRGPSPLLDRWRLGGGCECGGWDMGCPLVVLSNFSLQKEEACKHPVKLFIKGSKENTPALTMKLTDEGQYAVDFHEQLTSLQAFSICVAILHTTETSILVDHDKNREMLQCDSLRVFVEDEVKHLIEAVVEEDKRKPVKNEFPPSFLVNPPFSPMSRA</sequence>
<evidence type="ECO:0000313" key="3">
    <source>
        <dbReference type="Proteomes" id="UP000235145"/>
    </source>
</evidence>
<dbReference type="Pfam" id="PF12043">
    <property type="entry name" value="DUF3527"/>
    <property type="match status" value="2"/>
</dbReference>
<feature type="region of interest" description="Disordered" evidence="1">
    <location>
        <begin position="198"/>
        <end position="218"/>
    </location>
</feature>
<dbReference type="EMBL" id="NBSK02000006">
    <property type="protein sequence ID" value="KAJ0201047.1"/>
    <property type="molecule type" value="Genomic_DNA"/>
</dbReference>
<dbReference type="OrthoDB" id="1939710at2759"/>
<evidence type="ECO:0000313" key="2">
    <source>
        <dbReference type="EMBL" id="KAJ0201047.1"/>
    </source>
</evidence>
<dbReference type="PANTHER" id="PTHR31390">
    <property type="entry name" value="EXPRESSED PROTEIN"/>
    <property type="match status" value="1"/>
</dbReference>
<keyword evidence="3" id="KW-1185">Reference proteome</keyword>
<dbReference type="Gramene" id="rna-gnl|WGS:NBSK|LSAT_6X87440_mrna">
    <property type="protein sequence ID" value="cds-PLY93815.1"/>
    <property type="gene ID" value="gene-LSAT_6X87440"/>
</dbReference>
<evidence type="ECO:0000256" key="1">
    <source>
        <dbReference type="SAM" id="MobiDB-lite"/>
    </source>
</evidence>
<dbReference type="AlphaFoldDB" id="A0A9R1XA33"/>